<proteinExistence type="inferred from homology"/>
<evidence type="ECO:0000256" key="21">
    <source>
        <dbReference type="ARBA" id="ARBA00036644"/>
    </source>
</evidence>
<comment type="catalytic activity">
    <reaction evidence="21">
        <text>1-octadecanoyl-2-(9Z-octadecenoyl)-sn-glycero-3-phosphoethanolamine + L-serine = 1-octadecanoyl-2-(9Z-octadecenoyl)-sn-glycero-3-phospho-L-serine + ethanolamine</text>
        <dbReference type="Rhea" id="RHEA:40795"/>
        <dbReference type="ChEBI" id="CHEBI:33384"/>
        <dbReference type="ChEBI" id="CHEBI:57603"/>
        <dbReference type="ChEBI" id="CHEBI:75038"/>
        <dbReference type="ChEBI" id="CHEBI:78260"/>
    </reaction>
    <physiologicalReaction direction="left-to-right" evidence="21">
        <dbReference type="Rhea" id="RHEA:40796"/>
    </physiologicalReaction>
</comment>
<comment type="similarity">
    <text evidence="4 23">Belongs to the phosphatidyl serine synthase family.</text>
</comment>
<dbReference type="EMBL" id="OU015567">
    <property type="protein sequence ID" value="CAG5113649.1"/>
    <property type="molecule type" value="Genomic_DNA"/>
</dbReference>
<keyword evidence="13 23" id="KW-1208">Phospholipid metabolism</keyword>
<dbReference type="PANTHER" id="PTHR15362:SF7">
    <property type="entry name" value="PHOSPHATIDYLSERINE SYNTHASE 2"/>
    <property type="match status" value="1"/>
</dbReference>
<evidence type="ECO:0000256" key="6">
    <source>
        <dbReference type="ARBA" id="ARBA00022679"/>
    </source>
</evidence>
<evidence type="ECO:0000256" key="13">
    <source>
        <dbReference type="ARBA" id="ARBA00023264"/>
    </source>
</evidence>
<dbReference type="Proteomes" id="UP001158576">
    <property type="component" value="Chromosome 2"/>
</dbReference>
<comment type="catalytic activity">
    <reaction evidence="19">
        <text>1-octadecanoyl-2-(4Z,7Z,10Z,13Z,16Z,19Z-docosahexaenoyl)-sn-glycero-3-phosphoethanolamine + L-serine = 1-octadecanoyl-2-(4Z,7Z,10Z,13Z,16Z,19Z-docosahexaenoyl)-sn-glycero-3-phosphoserine + ethanolamine</text>
        <dbReference type="Rhea" id="RHEA:41492"/>
        <dbReference type="ChEBI" id="CHEBI:33384"/>
        <dbReference type="ChEBI" id="CHEBI:57603"/>
        <dbReference type="ChEBI" id="CHEBI:78265"/>
        <dbReference type="ChEBI" id="CHEBI:78266"/>
    </reaction>
    <physiologicalReaction direction="left-to-right" evidence="19">
        <dbReference type="Rhea" id="RHEA:41493"/>
    </physiologicalReaction>
</comment>
<evidence type="ECO:0000256" key="11">
    <source>
        <dbReference type="ARBA" id="ARBA00023136"/>
    </source>
</evidence>
<evidence type="ECO:0000256" key="14">
    <source>
        <dbReference type="ARBA" id="ARBA00023686"/>
    </source>
</evidence>
<comment type="pathway">
    <text evidence="3">Lipid metabolism.</text>
</comment>
<feature type="compositionally biased region" description="Basic and acidic residues" evidence="25">
    <location>
        <begin position="433"/>
        <end position="445"/>
    </location>
</feature>
<evidence type="ECO:0000256" key="24">
    <source>
        <dbReference type="SAM" id="Coils"/>
    </source>
</evidence>
<evidence type="ECO:0000256" key="23">
    <source>
        <dbReference type="RuleBase" id="RU368094"/>
    </source>
</evidence>
<keyword evidence="7 23" id="KW-0812">Transmembrane</keyword>
<evidence type="ECO:0000313" key="27">
    <source>
        <dbReference type="Proteomes" id="UP001158576"/>
    </source>
</evidence>
<evidence type="ECO:0000256" key="25">
    <source>
        <dbReference type="SAM" id="MobiDB-lite"/>
    </source>
</evidence>
<protein>
    <recommendedName>
        <fullName evidence="23">Phosphatidylserine synthase</fullName>
        <ecNumber evidence="23">2.7.8.29</ecNumber>
    </recommendedName>
    <alternativeName>
        <fullName evidence="23">Serine-exchange enzyme</fullName>
    </alternativeName>
</protein>
<keyword evidence="27" id="KW-1185">Reference proteome</keyword>
<evidence type="ECO:0000256" key="15">
    <source>
        <dbReference type="ARBA" id="ARBA00035767"/>
    </source>
</evidence>
<evidence type="ECO:0000256" key="5">
    <source>
        <dbReference type="ARBA" id="ARBA00022516"/>
    </source>
</evidence>
<feature type="region of interest" description="Disordered" evidence="25">
    <location>
        <begin position="414"/>
        <end position="455"/>
    </location>
</feature>
<evidence type="ECO:0000256" key="19">
    <source>
        <dbReference type="ARBA" id="ARBA00036428"/>
    </source>
</evidence>
<keyword evidence="11 23" id="KW-0472">Membrane</keyword>
<keyword evidence="12 23" id="KW-0594">Phospholipid biosynthesis</keyword>
<comment type="catalytic activity">
    <reaction evidence="17">
        <text>1-(1Z-octadecenyl)-2-(9Z-octadecenoyl)-sn-glycero-3-phosphoethanolamine + L-serine = 1-(1Z-octadecenyl)-2-(9Z-octadecenoyl)-sn-glycero-3-phospho-L-serine + ethanolamine</text>
        <dbReference type="Rhea" id="RHEA:41600"/>
        <dbReference type="ChEBI" id="CHEBI:33384"/>
        <dbReference type="ChEBI" id="CHEBI:57603"/>
        <dbReference type="ChEBI" id="CHEBI:78340"/>
        <dbReference type="ChEBI" id="CHEBI:78341"/>
    </reaction>
    <physiologicalReaction direction="left-to-right" evidence="17">
        <dbReference type="Rhea" id="RHEA:41601"/>
    </physiologicalReaction>
</comment>
<evidence type="ECO:0000256" key="12">
    <source>
        <dbReference type="ARBA" id="ARBA00023209"/>
    </source>
</evidence>
<organism evidence="26 27">
    <name type="scientific">Oikopleura dioica</name>
    <name type="common">Tunicate</name>
    <dbReference type="NCBI Taxonomy" id="34765"/>
    <lineage>
        <taxon>Eukaryota</taxon>
        <taxon>Metazoa</taxon>
        <taxon>Chordata</taxon>
        <taxon>Tunicata</taxon>
        <taxon>Appendicularia</taxon>
        <taxon>Copelata</taxon>
        <taxon>Oikopleuridae</taxon>
        <taxon>Oikopleura</taxon>
    </lineage>
</organism>
<evidence type="ECO:0000256" key="16">
    <source>
        <dbReference type="ARBA" id="ARBA00035833"/>
    </source>
</evidence>
<comment type="pathway">
    <text evidence="2 23">Phospholipid metabolism; phosphatidylserine biosynthesis.</text>
</comment>
<evidence type="ECO:0000256" key="22">
    <source>
        <dbReference type="ARBA" id="ARBA00036733"/>
    </source>
</evidence>
<keyword evidence="8 23" id="KW-0256">Endoplasmic reticulum</keyword>
<name>A0ABN7T875_OIKDI</name>
<keyword evidence="24" id="KW-0175">Coiled coil</keyword>
<comment type="catalytic activity">
    <reaction evidence="14">
        <text>a 1,2-diacyl-sn-glycero-3-phosphoethanolamine + L-serine = a 1,2-diacyl-sn-glycero-3-phospho-L-serine + ethanolamine</text>
        <dbReference type="Rhea" id="RHEA:27606"/>
        <dbReference type="ChEBI" id="CHEBI:33384"/>
        <dbReference type="ChEBI" id="CHEBI:57262"/>
        <dbReference type="ChEBI" id="CHEBI:57603"/>
        <dbReference type="ChEBI" id="CHEBI:64612"/>
        <dbReference type="EC" id="2.7.8.29"/>
    </reaction>
    <physiologicalReaction direction="left-to-right" evidence="14">
        <dbReference type="Rhea" id="RHEA:27607"/>
    </physiologicalReaction>
</comment>
<feature type="coiled-coil region" evidence="24">
    <location>
        <begin position="549"/>
        <end position="590"/>
    </location>
</feature>
<evidence type="ECO:0000256" key="8">
    <source>
        <dbReference type="ARBA" id="ARBA00022824"/>
    </source>
</evidence>
<evidence type="ECO:0000256" key="1">
    <source>
        <dbReference type="ARBA" id="ARBA00004477"/>
    </source>
</evidence>
<comment type="catalytic activity">
    <reaction evidence="16">
        <text>1-hexadecanoyl-2-(4Z,7Z,10Z,13Z,16Z,19Z-docosahexaenoyl)-sn-glycero-3-phosphoethanolamine + L-serine = 1-hexadecanoyl-2-(4Z,7Z,10Z,13Z,16Z,19Z-docosahexaenoyl)-sn-glycero-3-phosphoserine + ethanolamine</text>
        <dbReference type="Rhea" id="RHEA:41488"/>
        <dbReference type="ChEBI" id="CHEBI:33384"/>
        <dbReference type="ChEBI" id="CHEBI:57603"/>
        <dbReference type="ChEBI" id="CHEBI:78261"/>
        <dbReference type="ChEBI" id="CHEBI:78262"/>
    </reaction>
    <physiologicalReaction direction="left-to-right" evidence="16">
        <dbReference type="Rhea" id="RHEA:41489"/>
    </physiologicalReaction>
</comment>
<reference evidence="26 27" key="1">
    <citation type="submission" date="2021-04" db="EMBL/GenBank/DDBJ databases">
        <authorList>
            <person name="Bliznina A."/>
        </authorList>
    </citation>
    <scope>NUCLEOTIDE SEQUENCE [LARGE SCALE GENOMIC DNA]</scope>
</reference>
<comment type="catalytic activity">
    <reaction evidence="15">
        <text>1-hexadecanoyl-2-(9Z-octadecenoyl)-sn-glycero-3-phosphoethanolamine + L-serine = 1-hexadecanoyl-2-(9Z-octadecenoyl)-sn-glycero-3-phospho-L-serine + ethanolamine</text>
        <dbReference type="Rhea" id="RHEA:41484"/>
        <dbReference type="ChEBI" id="CHEBI:33384"/>
        <dbReference type="ChEBI" id="CHEBI:57603"/>
        <dbReference type="ChEBI" id="CHEBI:73007"/>
        <dbReference type="ChEBI" id="CHEBI:75029"/>
    </reaction>
    <physiologicalReaction direction="left-to-right" evidence="15">
        <dbReference type="Rhea" id="RHEA:41485"/>
    </physiologicalReaction>
</comment>
<evidence type="ECO:0000256" key="3">
    <source>
        <dbReference type="ARBA" id="ARBA00005189"/>
    </source>
</evidence>
<comment type="subcellular location">
    <subcellularLocation>
        <location evidence="1 23">Endoplasmic reticulum membrane</location>
        <topology evidence="1 23">Multi-pass membrane protein</topology>
    </subcellularLocation>
</comment>
<evidence type="ECO:0000256" key="20">
    <source>
        <dbReference type="ARBA" id="ARBA00036623"/>
    </source>
</evidence>
<dbReference type="Pfam" id="PF03034">
    <property type="entry name" value="PSS"/>
    <property type="match status" value="1"/>
</dbReference>
<comment type="caution">
    <text evidence="23">Lacks conserved residue(s) required for the propagation of feature annotation.</text>
</comment>
<gene>
    <name evidence="26" type="ORF">OKIOD_LOCUS16504</name>
</gene>
<evidence type="ECO:0000256" key="10">
    <source>
        <dbReference type="ARBA" id="ARBA00023098"/>
    </source>
</evidence>
<evidence type="ECO:0000256" key="7">
    <source>
        <dbReference type="ARBA" id="ARBA00022692"/>
    </source>
</evidence>
<evidence type="ECO:0000256" key="4">
    <source>
        <dbReference type="ARBA" id="ARBA00008671"/>
    </source>
</evidence>
<dbReference type="InterPro" id="IPR004277">
    <property type="entry name" value="PSS"/>
</dbReference>
<comment type="catalytic activity">
    <reaction evidence="18">
        <text>1-octadecanoyl-2-(5Z,8Z,11Z,14Z)-eicosatetraenoyl-sn-glycero-3-phosphoethanolamine + L-serine = 1-octadecanoyl-2-(5Z,8Z,11Z,14Z)-eicosatetraenoyl-sn-glycero-3-phosphoserine + ethanolamine</text>
        <dbReference type="Rhea" id="RHEA:41500"/>
        <dbReference type="ChEBI" id="CHEBI:33384"/>
        <dbReference type="ChEBI" id="CHEBI:57603"/>
        <dbReference type="ChEBI" id="CHEBI:78268"/>
        <dbReference type="ChEBI" id="CHEBI:78269"/>
    </reaction>
    <physiologicalReaction direction="left-to-right" evidence="18">
        <dbReference type="Rhea" id="RHEA:41501"/>
    </physiologicalReaction>
</comment>
<evidence type="ECO:0000256" key="17">
    <source>
        <dbReference type="ARBA" id="ARBA00035875"/>
    </source>
</evidence>
<keyword evidence="9 23" id="KW-1133">Transmembrane helix</keyword>
<sequence length="636" mass="72447">MDGFVVAHAVGWFCKTLIIRDFWMTNVLSVTFEFLEYSLEHQLPNFSECWWDHWILDVLLCNFGGIWLGNKALKVLENKEYNWIGIRNQMGYKNKMRRVIAQFSPYSWVSFAWKPNTSIRRWVSVNVIIIFVLICELNTFYLKFVMWAPPDHPIVLGRLWFVAAAGAVAVREAYDFLSGVTAEIGQSAWIAVAVIITGRGQSQGSEEPAESAVKTEKSASRSYSNYNREIWRVQGGILESSLVEFCVQRTRRKFIDDITAKRKPNLTLFKEDWLDLIEILKRIVADIINKGDARSEWLKTVTITHQLCAQKYRNLKKVYHISKQKDSRKFSYKNQFKEIEDLSSTVLQESTKVVTGPSQFISEAGLSIVPGLIPNLAVAENVMHVNPASPSPTNPNVKTEREPEIGIEEILVNEDCDERAMESPDSSYTSPTHLHDESPETKSEPPSESGQGITENVIPIVVGGNNAVKLRTEELLAQISKYIGDQNAENKKVKLVSTKTDVTLSPPVKKALSGIPHLSDTQATVRNSTPPSAPQTAVEKILLKIGCMMDSWHREMREHNNRMERLLTERNKISEESNRLQRERIALEREKFEFMKLKRTVEEMNNIVDDTPAEPTDEKHILETDPDDIPIIQTVE</sequence>
<dbReference type="PANTHER" id="PTHR15362">
    <property type="entry name" value="PHOSPHATIDYLINOSITOL SYNTHASE"/>
    <property type="match status" value="1"/>
</dbReference>
<comment type="function">
    <text evidence="23">Catalyzes a base-exchange reaction in which the polar head group of phosphatidylethanolamine (PE) is replaced by L-serine.</text>
</comment>
<comment type="catalytic activity">
    <reaction evidence="20">
        <text>1-(1Z-octadecenyl)-2-(4Z,7Z,10Z,13Z,16Z,19Z-docosahexaenoyl)-sn-glycero-3-phosphoethanolamine + L-serine = 1-(1Z-octadecenyl)-2-(4Z,7Z,10Z,13Z,16Z,19Z-docosahexaenoyl)-sn-glycero-3-phospho-L-serine + ethanolamine</text>
        <dbReference type="Rhea" id="RHEA:41496"/>
        <dbReference type="ChEBI" id="CHEBI:33384"/>
        <dbReference type="ChEBI" id="CHEBI:57603"/>
        <dbReference type="ChEBI" id="CHEBI:78263"/>
        <dbReference type="ChEBI" id="CHEBI:78264"/>
    </reaction>
    <physiologicalReaction direction="left-to-right" evidence="20">
        <dbReference type="Rhea" id="RHEA:41497"/>
    </physiologicalReaction>
</comment>
<evidence type="ECO:0000313" key="26">
    <source>
        <dbReference type="EMBL" id="CAG5113649.1"/>
    </source>
</evidence>
<keyword evidence="10 23" id="KW-0443">Lipid metabolism</keyword>
<evidence type="ECO:0000256" key="9">
    <source>
        <dbReference type="ARBA" id="ARBA00022989"/>
    </source>
</evidence>
<feature type="transmembrane region" description="Helical" evidence="23">
    <location>
        <begin position="122"/>
        <end position="142"/>
    </location>
</feature>
<feature type="region of interest" description="Disordered" evidence="25">
    <location>
        <begin position="609"/>
        <end position="636"/>
    </location>
</feature>
<keyword evidence="6 23" id="KW-0808">Transferase</keyword>
<evidence type="ECO:0000256" key="2">
    <source>
        <dbReference type="ARBA" id="ARBA00004916"/>
    </source>
</evidence>
<comment type="catalytic activity">
    <reaction evidence="22">
        <text>1-(1Z-octadecenyl)-2-(5Z,8Z,11Z,14Z- eicosatetraenoyl)-sn-glycero-3-phosphoethanolamine + L-serine = 1-(1Z-octadecenyl)-2-(5Z,8Z,11Z,14Z-eicosatetraenoyl)-sn-glycero-3-phospho-L-serine + ethanolamine</text>
        <dbReference type="Rhea" id="RHEA:41604"/>
        <dbReference type="ChEBI" id="CHEBI:33384"/>
        <dbReference type="ChEBI" id="CHEBI:57603"/>
        <dbReference type="ChEBI" id="CHEBI:78342"/>
        <dbReference type="ChEBI" id="CHEBI:78343"/>
    </reaction>
    <physiologicalReaction direction="left-to-right" evidence="22">
        <dbReference type="Rhea" id="RHEA:41605"/>
    </physiologicalReaction>
</comment>
<evidence type="ECO:0000256" key="18">
    <source>
        <dbReference type="ARBA" id="ARBA00035955"/>
    </source>
</evidence>
<accession>A0ABN7T875</accession>
<dbReference type="EC" id="2.7.8.29" evidence="23"/>
<keyword evidence="5 23" id="KW-0444">Lipid biosynthesis</keyword>